<evidence type="ECO:0008006" key="3">
    <source>
        <dbReference type="Google" id="ProtNLM"/>
    </source>
</evidence>
<keyword evidence="2" id="KW-1185">Reference proteome</keyword>
<dbReference type="PANTHER" id="PTHR31591:SF1">
    <property type="entry name" value="UPF0613 PROTEIN PB24D3.06C"/>
    <property type="match status" value="1"/>
</dbReference>
<dbReference type="SUPFAM" id="SSF53474">
    <property type="entry name" value="alpha/beta-Hydrolases"/>
    <property type="match status" value="1"/>
</dbReference>
<dbReference type="Gene3D" id="3.40.50.1820">
    <property type="entry name" value="alpha/beta hydrolase"/>
    <property type="match status" value="1"/>
</dbReference>
<comment type="caution">
    <text evidence="1">The sequence shown here is derived from an EMBL/GenBank/DDBJ whole genome shotgun (WGS) entry which is preliminary data.</text>
</comment>
<evidence type="ECO:0000313" key="1">
    <source>
        <dbReference type="EMBL" id="GMI52343.1"/>
    </source>
</evidence>
<protein>
    <recommendedName>
        <fullName evidence="3">DUF1749-domain-containing protein</fullName>
    </recommendedName>
</protein>
<reference evidence="1 2" key="1">
    <citation type="journal article" date="2023" name="Commun. Biol.">
        <title>Genome analysis of Parmales, the sister group of diatoms, reveals the evolutionary specialization of diatoms from phago-mixotrophs to photoautotrophs.</title>
        <authorList>
            <person name="Ban H."/>
            <person name="Sato S."/>
            <person name="Yoshikawa S."/>
            <person name="Yamada K."/>
            <person name="Nakamura Y."/>
            <person name="Ichinomiya M."/>
            <person name="Sato N."/>
            <person name="Blanc-Mathieu R."/>
            <person name="Endo H."/>
            <person name="Kuwata A."/>
            <person name="Ogata H."/>
        </authorList>
    </citation>
    <scope>NUCLEOTIDE SEQUENCE [LARGE SCALE GENOMIC DNA]</scope>
</reference>
<gene>
    <name evidence="1" type="ORF">TeGR_g10005</name>
</gene>
<accession>A0ABQ6N9W8</accession>
<name>A0ABQ6N9W8_9STRA</name>
<dbReference type="Pfam" id="PF08538">
    <property type="entry name" value="DUF1749"/>
    <property type="match status" value="1"/>
</dbReference>
<dbReference type="Proteomes" id="UP001165060">
    <property type="component" value="Unassembled WGS sequence"/>
</dbReference>
<dbReference type="EMBL" id="BRYB01006220">
    <property type="protein sequence ID" value="GMI52343.1"/>
    <property type="molecule type" value="Genomic_DNA"/>
</dbReference>
<proteinExistence type="predicted"/>
<dbReference type="PANTHER" id="PTHR31591">
    <property type="entry name" value="UPF0613 PROTEIN PB24D3.06C"/>
    <property type="match status" value="1"/>
</dbReference>
<organism evidence="1 2">
    <name type="scientific">Tetraparma gracilis</name>
    <dbReference type="NCBI Taxonomy" id="2962635"/>
    <lineage>
        <taxon>Eukaryota</taxon>
        <taxon>Sar</taxon>
        <taxon>Stramenopiles</taxon>
        <taxon>Ochrophyta</taxon>
        <taxon>Bolidophyceae</taxon>
        <taxon>Parmales</taxon>
        <taxon>Triparmaceae</taxon>
        <taxon>Tetraparma</taxon>
    </lineage>
</organism>
<evidence type="ECO:0000313" key="2">
    <source>
        <dbReference type="Proteomes" id="UP001165060"/>
    </source>
</evidence>
<dbReference type="InterPro" id="IPR029058">
    <property type="entry name" value="AB_hydrolase_fold"/>
</dbReference>
<dbReference type="InterPro" id="IPR013744">
    <property type="entry name" value="SidJ"/>
</dbReference>
<sequence>MLWPALRPGYGPLPCTCVPFSSSYPLTALISSPPAPCPTPSYLVLLGGLSDSSLPTPYALPLANMCEDQGWHFANPSLRSSALQFGFGSLDNDAEDLAHFLSYLAAATPSPATPSPRIVLVGHSTGCQQIAHLLRTRPGAADCVVGAVLQAGVSDRETSEDYAKHLEAARAMIAKGAGDEFMPRAAFWAPITAARFEALFGDVGEGDSYFCSDMEPGVMRERLAGLRGLEFGLYAYSMEDEYVPPGVDRGGAIGKVCEAGGMEALKLEGANHNLSRPEDGSAGRRLVEAIREKLEAL</sequence>